<dbReference type="PANTHER" id="PTHR43777:SF1">
    <property type="entry name" value="MOLYBDENUM COFACTOR CYTIDYLYLTRANSFERASE"/>
    <property type="match status" value="1"/>
</dbReference>
<dbReference type="RefSeq" id="WP_209467224.1">
    <property type="nucleotide sequence ID" value="NZ_JAGGLG010000022.1"/>
</dbReference>
<keyword evidence="4" id="KW-1185">Reference proteome</keyword>
<dbReference type="PANTHER" id="PTHR43777">
    <property type="entry name" value="MOLYBDENUM COFACTOR CYTIDYLYLTRANSFERASE"/>
    <property type="match status" value="1"/>
</dbReference>
<dbReference type="InterPro" id="IPR029044">
    <property type="entry name" value="Nucleotide-diphossugar_trans"/>
</dbReference>
<proteinExistence type="predicted"/>
<evidence type="ECO:0000256" key="1">
    <source>
        <dbReference type="SAM" id="MobiDB-lite"/>
    </source>
</evidence>
<feature type="compositionally biased region" description="Polar residues" evidence="1">
    <location>
        <begin position="158"/>
        <end position="172"/>
    </location>
</feature>
<evidence type="ECO:0000313" key="3">
    <source>
        <dbReference type="EMBL" id="MBP2019108.1"/>
    </source>
</evidence>
<accession>A0ABS4JU97</accession>
<evidence type="ECO:0000313" key="4">
    <source>
        <dbReference type="Proteomes" id="UP001519289"/>
    </source>
</evidence>
<keyword evidence="3" id="KW-0548">Nucleotidyltransferase</keyword>
<dbReference type="Proteomes" id="UP001519289">
    <property type="component" value="Unassembled WGS sequence"/>
</dbReference>
<keyword evidence="3" id="KW-0808">Transferase</keyword>
<dbReference type="SUPFAM" id="SSF53448">
    <property type="entry name" value="Nucleotide-diphospho-sugar transferases"/>
    <property type="match status" value="1"/>
</dbReference>
<organism evidence="3 4">
    <name type="scientific">Symbiobacterium terraclitae</name>
    <dbReference type="NCBI Taxonomy" id="557451"/>
    <lineage>
        <taxon>Bacteria</taxon>
        <taxon>Bacillati</taxon>
        <taxon>Bacillota</taxon>
        <taxon>Clostridia</taxon>
        <taxon>Eubacteriales</taxon>
        <taxon>Symbiobacteriaceae</taxon>
        <taxon>Symbiobacterium</taxon>
    </lineage>
</organism>
<feature type="region of interest" description="Disordered" evidence="1">
    <location>
        <begin position="121"/>
        <end position="175"/>
    </location>
</feature>
<sequence>MHELPVMHELSSMPVAGAAPMATAVVLAAGESRRMGQPKMLLPWGGATVLEAVIRTLLAAPVSKVAVVLGHRADAHRAALGSLADAPRVIVVDNPRYREGMLTSVQAGVAALLQAERGAAHVGASTPEQPAAALGQPGETLPQAGTSSPNAGKAPPEQTGTALQQAGTSSPPSGGVLIALGDQPLITPGTVAGILAGHGGGITVPTFAGRRGHPICVDRSLLGPLLALPADEGLRGLFTRYPEAVAEVPVPTDEVLLDVDTPDAYRRALAFLSHRKRGA</sequence>
<gene>
    <name evidence="3" type="ORF">J2Z79_002525</name>
</gene>
<name>A0ABS4JU97_9FIRM</name>
<protein>
    <submittedName>
        <fullName evidence="3">CTP:molybdopterin cytidylyltransferase MocA</fullName>
    </submittedName>
</protein>
<comment type="caution">
    <text evidence="3">The sequence shown here is derived from an EMBL/GenBank/DDBJ whole genome shotgun (WGS) entry which is preliminary data.</text>
</comment>
<feature type="domain" description="MobA-like NTP transferase" evidence="2">
    <location>
        <begin position="24"/>
        <end position="241"/>
    </location>
</feature>
<dbReference type="GO" id="GO:0016779">
    <property type="term" value="F:nucleotidyltransferase activity"/>
    <property type="evidence" value="ECO:0007669"/>
    <property type="project" value="UniProtKB-KW"/>
</dbReference>
<dbReference type="EMBL" id="JAGGLG010000022">
    <property type="protein sequence ID" value="MBP2019108.1"/>
    <property type="molecule type" value="Genomic_DNA"/>
</dbReference>
<dbReference type="Pfam" id="PF12804">
    <property type="entry name" value="NTP_transf_3"/>
    <property type="match status" value="1"/>
</dbReference>
<dbReference type="CDD" id="cd04182">
    <property type="entry name" value="GT_2_like_f"/>
    <property type="match status" value="1"/>
</dbReference>
<reference evidence="3 4" key="1">
    <citation type="submission" date="2021-03" db="EMBL/GenBank/DDBJ databases">
        <title>Genomic Encyclopedia of Type Strains, Phase IV (KMG-IV): sequencing the most valuable type-strain genomes for metagenomic binning, comparative biology and taxonomic classification.</title>
        <authorList>
            <person name="Goeker M."/>
        </authorList>
    </citation>
    <scope>NUCLEOTIDE SEQUENCE [LARGE SCALE GENOMIC DNA]</scope>
    <source>
        <strain evidence="3 4">DSM 27138</strain>
    </source>
</reference>
<dbReference type="Gene3D" id="3.90.550.10">
    <property type="entry name" value="Spore Coat Polysaccharide Biosynthesis Protein SpsA, Chain A"/>
    <property type="match status" value="1"/>
</dbReference>
<dbReference type="InterPro" id="IPR025877">
    <property type="entry name" value="MobA-like_NTP_Trfase"/>
</dbReference>
<evidence type="ECO:0000259" key="2">
    <source>
        <dbReference type="Pfam" id="PF12804"/>
    </source>
</evidence>